<protein>
    <recommendedName>
        <fullName evidence="4">Xaa-Pro aminopeptidase</fullName>
        <ecNumber evidence="4">3.4.11.9</ecNumber>
    </recommendedName>
</protein>
<keyword evidence="12" id="KW-1185">Reference proteome</keyword>
<keyword evidence="8" id="KW-0482">Metalloprotease</keyword>
<dbReference type="Gene3D" id="3.90.230.10">
    <property type="entry name" value="Creatinase/methionine aminopeptidase superfamily"/>
    <property type="match status" value="1"/>
</dbReference>
<dbReference type="Pfam" id="PF00557">
    <property type="entry name" value="Peptidase_M24"/>
    <property type="match status" value="1"/>
</dbReference>
<keyword evidence="7" id="KW-0378">Hydrolase</keyword>
<comment type="cofactor">
    <cofactor evidence="2">
        <name>Mn(2+)</name>
        <dbReference type="ChEBI" id="CHEBI:29035"/>
    </cofactor>
</comment>
<dbReference type="EMBL" id="BAABLD010000017">
    <property type="protein sequence ID" value="GAA5172527.1"/>
    <property type="molecule type" value="Genomic_DNA"/>
</dbReference>
<sequence length="451" mass="49607">MPRSPEARALAAIVRRRQQLAARLRAAGGGVAIVPTAPERIRNRDAHYAFRADSYFHYLTGFTEPEAVLVLIVGSGDNSATRSVLFCRSKNEEREIWDGFRYGPAAAAEVFGFDEAHAIDDFAGKLPELIGNQPALWYALGYDAAHDTRVLEALNAVRMQGRSGVIAPADIRDIRGPLDEMRLIKDEVEIDTMRQAARISGEAHRRAMRFTRPGVNEYEVEAELLHEFRRQGSQSVAYNSIVAGGANACVLHYVSNDAPLNDGDLLLIDAGCELDGYASDITRTFPVNGRFSAAQRDVYELVLAAQQAAFAQARPGNTYDTTHDAAVKVLAQGMLDLGLLTGSLDSVLETGGYRRFYMHRTGHWLGLDVHDAGEYKLAGQWRPLQPGMVITVEPGCYIRPAPDVPEAFWNIGIRIEDDVLITEEGHDVLTIATPKSVSDIELIMSDVEERG</sequence>
<evidence type="ECO:0000256" key="2">
    <source>
        <dbReference type="ARBA" id="ARBA00001936"/>
    </source>
</evidence>
<dbReference type="SMART" id="SM01011">
    <property type="entry name" value="AMP_N"/>
    <property type="match status" value="1"/>
</dbReference>
<comment type="similarity">
    <text evidence="3">Belongs to the peptidase M24B family.</text>
</comment>
<dbReference type="Proteomes" id="UP001500547">
    <property type="component" value="Unassembled WGS sequence"/>
</dbReference>
<accession>A0ABP9R729</accession>
<organism evidence="11 12">
    <name type="scientific">Viridibacterium curvum</name>
    <dbReference type="NCBI Taxonomy" id="1101404"/>
    <lineage>
        <taxon>Bacteria</taxon>
        <taxon>Pseudomonadati</taxon>
        <taxon>Pseudomonadota</taxon>
        <taxon>Betaproteobacteria</taxon>
        <taxon>Rhodocyclales</taxon>
        <taxon>Rhodocyclaceae</taxon>
        <taxon>Viridibacterium</taxon>
    </lineage>
</organism>
<dbReference type="PROSITE" id="PS00491">
    <property type="entry name" value="PROLINE_PEPTIDASE"/>
    <property type="match status" value="1"/>
</dbReference>
<dbReference type="InterPro" id="IPR052433">
    <property type="entry name" value="X-Pro_dipept-like"/>
</dbReference>
<evidence type="ECO:0000256" key="4">
    <source>
        <dbReference type="ARBA" id="ARBA00012574"/>
    </source>
</evidence>
<dbReference type="EC" id="3.4.11.9" evidence="4"/>
<dbReference type="InterPro" id="IPR000994">
    <property type="entry name" value="Pept_M24"/>
</dbReference>
<evidence type="ECO:0000256" key="9">
    <source>
        <dbReference type="ARBA" id="ARBA00023211"/>
    </source>
</evidence>
<evidence type="ECO:0000256" key="6">
    <source>
        <dbReference type="ARBA" id="ARBA00022723"/>
    </source>
</evidence>
<evidence type="ECO:0000256" key="7">
    <source>
        <dbReference type="ARBA" id="ARBA00022801"/>
    </source>
</evidence>
<comment type="caution">
    <text evidence="11">The sequence shown here is derived from an EMBL/GenBank/DDBJ whole genome shotgun (WGS) entry which is preliminary data.</text>
</comment>
<dbReference type="InterPro" id="IPR007865">
    <property type="entry name" value="Aminopep_P_N"/>
</dbReference>
<dbReference type="CDD" id="cd01087">
    <property type="entry name" value="Prolidase"/>
    <property type="match status" value="1"/>
</dbReference>
<keyword evidence="5" id="KW-0645">Protease</keyword>
<dbReference type="InterPro" id="IPR001714">
    <property type="entry name" value="Pept_M24_MAP"/>
</dbReference>
<keyword evidence="6" id="KW-0479">Metal-binding</keyword>
<dbReference type="RefSeq" id="WP_345534783.1">
    <property type="nucleotide sequence ID" value="NZ_BAABLD010000017.1"/>
</dbReference>
<proteinExistence type="inferred from homology"/>
<keyword evidence="11" id="KW-0031">Aminopeptidase</keyword>
<dbReference type="Pfam" id="PF05195">
    <property type="entry name" value="AMP_N"/>
    <property type="match status" value="1"/>
</dbReference>
<evidence type="ECO:0000256" key="5">
    <source>
        <dbReference type="ARBA" id="ARBA00022670"/>
    </source>
</evidence>
<dbReference type="Gene3D" id="3.40.350.10">
    <property type="entry name" value="Creatinase/prolidase N-terminal domain"/>
    <property type="match status" value="1"/>
</dbReference>
<name>A0ABP9R729_9RHOO</name>
<gene>
    <name evidence="11" type="ORF">GCM10025770_38880</name>
</gene>
<dbReference type="InterPro" id="IPR029149">
    <property type="entry name" value="Creatin/AminoP/Spt16_N"/>
</dbReference>
<evidence type="ECO:0000313" key="12">
    <source>
        <dbReference type="Proteomes" id="UP001500547"/>
    </source>
</evidence>
<dbReference type="SUPFAM" id="SSF55920">
    <property type="entry name" value="Creatinase/aminopeptidase"/>
    <property type="match status" value="1"/>
</dbReference>
<dbReference type="InterPro" id="IPR001131">
    <property type="entry name" value="Peptidase_M24B_aminopep-P_CS"/>
</dbReference>
<dbReference type="PANTHER" id="PTHR43226:SF4">
    <property type="entry name" value="XAA-PRO AMINOPEPTIDASE 3"/>
    <property type="match status" value="1"/>
</dbReference>
<evidence type="ECO:0000256" key="1">
    <source>
        <dbReference type="ARBA" id="ARBA00001424"/>
    </source>
</evidence>
<dbReference type="PRINTS" id="PR00599">
    <property type="entry name" value="MAPEPTIDASE"/>
</dbReference>
<evidence type="ECO:0000259" key="10">
    <source>
        <dbReference type="SMART" id="SM01011"/>
    </source>
</evidence>
<comment type="catalytic activity">
    <reaction evidence="1">
        <text>Release of any N-terminal amino acid, including proline, that is linked to proline, even from a dipeptide or tripeptide.</text>
        <dbReference type="EC" id="3.4.11.9"/>
    </reaction>
</comment>
<evidence type="ECO:0000256" key="3">
    <source>
        <dbReference type="ARBA" id="ARBA00008766"/>
    </source>
</evidence>
<evidence type="ECO:0000256" key="8">
    <source>
        <dbReference type="ARBA" id="ARBA00023049"/>
    </source>
</evidence>
<dbReference type="InterPro" id="IPR036005">
    <property type="entry name" value="Creatinase/aminopeptidase-like"/>
</dbReference>
<keyword evidence="9" id="KW-0464">Manganese</keyword>
<feature type="domain" description="Aminopeptidase P N-terminal" evidence="10">
    <location>
        <begin position="8"/>
        <end position="147"/>
    </location>
</feature>
<evidence type="ECO:0000313" key="11">
    <source>
        <dbReference type="EMBL" id="GAA5172527.1"/>
    </source>
</evidence>
<reference evidence="12" key="1">
    <citation type="journal article" date="2019" name="Int. J. Syst. Evol. Microbiol.">
        <title>The Global Catalogue of Microorganisms (GCM) 10K type strain sequencing project: providing services to taxonomists for standard genome sequencing and annotation.</title>
        <authorList>
            <consortium name="The Broad Institute Genomics Platform"/>
            <consortium name="The Broad Institute Genome Sequencing Center for Infectious Disease"/>
            <person name="Wu L."/>
            <person name="Ma J."/>
        </authorList>
    </citation>
    <scope>NUCLEOTIDE SEQUENCE [LARGE SCALE GENOMIC DNA]</scope>
    <source>
        <strain evidence="12">JCM 18715</strain>
    </source>
</reference>
<dbReference type="GO" id="GO:0004177">
    <property type="term" value="F:aminopeptidase activity"/>
    <property type="evidence" value="ECO:0007669"/>
    <property type="project" value="UniProtKB-KW"/>
</dbReference>
<dbReference type="PANTHER" id="PTHR43226">
    <property type="entry name" value="XAA-PRO AMINOPEPTIDASE 3"/>
    <property type="match status" value="1"/>
</dbReference>
<dbReference type="SUPFAM" id="SSF53092">
    <property type="entry name" value="Creatinase/prolidase N-terminal domain"/>
    <property type="match status" value="1"/>
</dbReference>